<dbReference type="GO" id="GO:0034087">
    <property type="term" value="P:establishment of mitotic sister chromatid cohesion"/>
    <property type="evidence" value="ECO:0007669"/>
    <property type="project" value="TreeGrafter"/>
</dbReference>
<feature type="compositionally biased region" description="Basic residues" evidence="7">
    <location>
        <begin position="1827"/>
        <end position="1840"/>
    </location>
</feature>
<dbReference type="Proteomes" id="UP000664521">
    <property type="component" value="Unassembled WGS sequence"/>
</dbReference>
<dbReference type="OrthoDB" id="418242at2759"/>
<evidence type="ECO:0000259" key="8">
    <source>
        <dbReference type="Pfam" id="PF12830"/>
    </source>
</evidence>
<dbReference type="Pfam" id="PF12765">
    <property type="entry name" value="Cohesin_HEAT"/>
    <property type="match status" value="1"/>
</dbReference>
<dbReference type="PANTHER" id="PTHR21704">
    <property type="entry name" value="NIPPED-B-LIKE PROTEIN DELANGIN SCC2-RELATED"/>
    <property type="match status" value="1"/>
</dbReference>
<evidence type="ECO:0000313" key="9">
    <source>
        <dbReference type="EMBL" id="CAF9928197.1"/>
    </source>
</evidence>
<dbReference type="InterPro" id="IPR026003">
    <property type="entry name" value="Cohesin_HEAT"/>
</dbReference>
<keyword evidence="5 6" id="KW-0131">Cell cycle</keyword>
<evidence type="ECO:0000256" key="3">
    <source>
        <dbReference type="ARBA" id="ARBA00022737"/>
    </source>
</evidence>
<proteinExistence type="inferred from homology"/>
<sequence length="1847" mass="204398">MAYPPNTASMPGSKIHVPIVTDDLGVDQKTCYQSPQHLQGQGSRQLNGVPRARLLTVDEALQYSPLSSIVPFSSSIIATPSANCSSPRPIFQTQLEENRARQPLELLDQDLLRHDGQSSLAQTALRDLRPYLSSASSTKLKFKSPLTLSSQTAEHATTDNAVNSTLSDGLSPFARMVFNGTDFSHRYPTPNSSETPSPSKNLTSPCASPNSTKSLPGFDQKSPKTPLLPTPIAENQHVFADNAQVPITGLEYSASTNSGQALTNQASNLAVIIPRFPAEVRPSEYITLTEDVSVISANGHRKHRKDGEYVDYPNSAQSRDQRAVADEASRLLQQLIKDVLESEDELQDGFSRDTPSGATSYFVSVDNDHAETRTLSQAIQIKLDSLLQKSIQQGRLGDVPVEYLSRLQSLCENAISSAELLDLNIEPSWNADDFLQWSHRLETVDLGLRGARTVLRIMVGGREEKDVYPEELLQKILRLTASTLQSCLIPVVEARSTETTSQLFQSAQPHRKEISQILYGVGRLMNLLCELLAKVDMAQSIVNAVEFFATNLLFVENPHNEKDSVLGVQKFEGLRRTAMDIISIIFSRYWEQRSSIFDEILTSLQKLPTTRQHARQFKLTAGVNVQLVSALIIRLVQTSAKKNILGSPIQQRKMHTTTNVSNEHEDDQSDGVGSAPDESSGDDSDDSPKGQFRKKLHKLSREVTPLSDSAGKSAQYVIRFFVSRAMTAPKTGDQPHRHLLDIFCEDLIAVLGQPEWPAAELLLRAMLIHMVEIAEKPKFNAPAKNMALELLGLMGSGISNLVAITRQAAKGLENDESEFSGYLRQLLDEYMDGALDNNELLGYRGPYRAVIDYLHSNSSDEAQTSSAQAYYLAQWAKAVASGNLEGNAENEDLAIHLRRSLSRSEWIPSDTLEATSSSQSHLAYTLTILNMDFCRQFDRVLKILLDSISSEQITVRTRSLKSVTQMLEKDPSLLDRKRNVKVLIMKCANDKSSMVRDSALMLIGKCTVLRPALEQYFCKSVLMATNDTAIGVRKRAMKLLKDIYLRNMQEDMRSAISDSLLQRAKDMDKGVADLARQIIEEIWLAPFWGFSEATEADVRKKLAVKKQVASIIRTVQRGEPASFILSSIIKGLLASESKNAAANFAVCEVVVASAFESMMDTESNPERPDQRAVLQMLTVFAKADPRLFTSDQLKYLQPYIANLSNSDDMHLFRSAVVIFRCVLPTISSIQHPLLRDVQLALLQSLSKLGTMELDEVAACLWTINGILNNPEKLVKLIVSVLRNLQTFKSTAFSDPSQKENLNRVKKYIRIAGYLGKHCDLEPHQKAFQESMASWKGNSVAGLIISCVYPFASNAQSLALRADAFNSIGLICQSQPYQFNQENISSAFEKVLTGDEPELQNIVLSGFRDFFAKQEKQSEVKYEEPTQDSKGLAVGKLGASMTASDGDGASALIAQRFLKSVLHIALASQEMSALTATEVIASINRQGLVHPKESGPTLVALETSTNPAIAEVAFQVHRNLHQQHESMFEREYMRAIGEAFRYQKDIVRDPLGYTTSPHGSKLRPMFDIINTSKGKFQKKFLSGFCAKIDFDPSKLNVEDTPPAPLQYAHFLIENLAFFEYGRMDELLHTIACMERIVSSTGSALAHSINTEIFQVNVDRILQSSQEGVTEGERLQDSDATVDPSRLRQLTTGSIILSSLWETRTFLRRLYGLQPSLQRRDVKAKALAKDLNRAPTKAQGITGECLVKEIAGKVDSLASQESMLSQCQNFVELLSVDNEVKVASEGEDGVEGLCTPSEEDEKMTPVPGGGGSRTLKRRGSASVNGTPQKQRKRGRPSLKRKKSVGEESD</sequence>
<feature type="domain" description="Sister chromatid cohesion C-terminal" evidence="8">
    <location>
        <begin position="1451"/>
        <end position="1635"/>
    </location>
</feature>
<dbReference type="GO" id="GO:0010468">
    <property type="term" value="P:regulation of gene expression"/>
    <property type="evidence" value="ECO:0007669"/>
    <property type="project" value="InterPro"/>
</dbReference>
<dbReference type="CDD" id="cd23958">
    <property type="entry name" value="SCC2"/>
    <property type="match status" value="1"/>
</dbReference>
<keyword evidence="3 6" id="KW-0677">Repeat</keyword>
<dbReference type="Gene3D" id="1.25.10.10">
    <property type="entry name" value="Leucine-rich Repeat Variant"/>
    <property type="match status" value="1"/>
</dbReference>
<dbReference type="EMBL" id="CAJPDS010000047">
    <property type="protein sequence ID" value="CAF9928197.1"/>
    <property type="molecule type" value="Genomic_DNA"/>
</dbReference>
<comment type="subcellular location">
    <subcellularLocation>
        <location evidence="1 6">Nucleus</location>
    </subcellularLocation>
</comment>
<dbReference type="GO" id="GO:0003682">
    <property type="term" value="F:chromatin binding"/>
    <property type="evidence" value="ECO:0007669"/>
    <property type="project" value="TreeGrafter"/>
</dbReference>
<dbReference type="GO" id="GO:0140588">
    <property type="term" value="P:chromatin looping"/>
    <property type="evidence" value="ECO:0007669"/>
    <property type="project" value="InterPro"/>
</dbReference>
<dbReference type="InterPro" id="IPR024986">
    <property type="entry name" value="Nipped-B_C"/>
</dbReference>
<evidence type="ECO:0000256" key="1">
    <source>
        <dbReference type="ARBA" id="ARBA00004123"/>
    </source>
</evidence>
<name>A0A8H3FNB4_9LECA</name>
<dbReference type="GO" id="GO:1990414">
    <property type="term" value="P:replication-born double-strand break repair via sister chromatid exchange"/>
    <property type="evidence" value="ECO:0007669"/>
    <property type="project" value="TreeGrafter"/>
</dbReference>
<evidence type="ECO:0000256" key="5">
    <source>
        <dbReference type="ARBA" id="ARBA00023306"/>
    </source>
</evidence>
<feature type="region of interest" description="Disordered" evidence="7">
    <location>
        <begin position="647"/>
        <end position="698"/>
    </location>
</feature>
<comment type="similarity">
    <text evidence="2 6">Belongs to the SCC2/Nipped-B family.</text>
</comment>
<feature type="region of interest" description="Disordered" evidence="7">
    <location>
        <begin position="1783"/>
        <end position="1847"/>
    </location>
</feature>
<dbReference type="GO" id="GO:0090694">
    <property type="term" value="C:Scc2-Scc4 cohesin loading complex"/>
    <property type="evidence" value="ECO:0007669"/>
    <property type="project" value="TreeGrafter"/>
</dbReference>
<keyword evidence="4 6" id="KW-0539">Nucleus</keyword>
<dbReference type="SUPFAM" id="SSF48371">
    <property type="entry name" value="ARM repeat"/>
    <property type="match status" value="1"/>
</dbReference>
<keyword evidence="10" id="KW-1185">Reference proteome</keyword>
<reference evidence="9" key="1">
    <citation type="submission" date="2021-03" db="EMBL/GenBank/DDBJ databases">
        <authorList>
            <person name="Tagirdzhanova G."/>
        </authorList>
    </citation>
    <scope>NUCLEOTIDE SEQUENCE</scope>
</reference>
<dbReference type="InterPro" id="IPR016024">
    <property type="entry name" value="ARM-type_fold"/>
</dbReference>
<dbReference type="GO" id="GO:0071169">
    <property type="term" value="P:establishment of protein localization to chromatin"/>
    <property type="evidence" value="ECO:0007669"/>
    <property type="project" value="TreeGrafter"/>
</dbReference>
<dbReference type="Pfam" id="PF12830">
    <property type="entry name" value="Nipped-B_C"/>
    <property type="match status" value="1"/>
</dbReference>
<dbReference type="InterPro" id="IPR033031">
    <property type="entry name" value="Scc2/Nipped-B"/>
</dbReference>
<organism evidence="9 10">
    <name type="scientific">Heterodermia speciosa</name>
    <dbReference type="NCBI Taxonomy" id="116794"/>
    <lineage>
        <taxon>Eukaryota</taxon>
        <taxon>Fungi</taxon>
        <taxon>Dikarya</taxon>
        <taxon>Ascomycota</taxon>
        <taxon>Pezizomycotina</taxon>
        <taxon>Lecanoromycetes</taxon>
        <taxon>OSLEUM clade</taxon>
        <taxon>Lecanoromycetidae</taxon>
        <taxon>Caliciales</taxon>
        <taxon>Physciaceae</taxon>
        <taxon>Heterodermia</taxon>
    </lineage>
</organism>
<dbReference type="InterPro" id="IPR011989">
    <property type="entry name" value="ARM-like"/>
</dbReference>
<evidence type="ECO:0000313" key="10">
    <source>
        <dbReference type="Proteomes" id="UP000664521"/>
    </source>
</evidence>
<feature type="region of interest" description="Disordered" evidence="7">
    <location>
        <begin position="184"/>
        <end position="227"/>
    </location>
</feature>
<feature type="compositionally biased region" description="Low complexity" evidence="7">
    <location>
        <begin position="188"/>
        <end position="199"/>
    </location>
</feature>
<dbReference type="PANTHER" id="PTHR21704:SF18">
    <property type="entry name" value="NIPPED-B-LIKE PROTEIN"/>
    <property type="match status" value="1"/>
</dbReference>
<evidence type="ECO:0000256" key="4">
    <source>
        <dbReference type="ARBA" id="ARBA00023242"/>
    </source>
</evidence>
<dbReference type="GO" id="GO:0061775">
    <property type="term" value="F:cohesin loader activity"/>
    <property type="evidence" value="ECO:0007669"/>
    <property type="project" value="InterPro"/>
</dbReference>
<feature type="compositionally biased region" description="Polar residues" evidence="7">
    <location>
        <begin position="200"/>
        <end position="214"/>
    </location>
</feature>
<accession>A0A8H3FNB4</accession>
<evidence type="ECO:0000256" key="6">
    <source>
        <dbReference type="RuleBase" id="RU364107"/>
    </source>
</evidence>
<gene>
    <name evidence="9" type="primary">SCC2</name>
    <name evidence="9" type="ORF">HETSPECPRED_006770</name>
</gene>
<protein>
    <recommendedName>
        <fullName evidence="6">Sister chromatid cohesion protein</fullName>
    </recommendedName>
</protein>
<comment type="caution">
    <text evidence="9">The sequence shown here is derived from an EMBL/GenBank/DDBJ whole genome shotgun (WGS) entry which is preliminary data.</text>
</comment>
<evidence type="ECO:0000256" key="7">
    <source>
        <dbReference type="SAM" id="MobiDB-lite"/>
    </source>
</evidence>
<evidence type="ECO:0000256" key="2">
    <source>
        <dbReference type="ARBA" id="ARBA00009252"/>
    </source>
</evidence>